<dbReference type="EMBL" id="GDHC01007614">
    <property type="protein sequence ID" value="JAQ11015.1"/>
    <property type="molecule type" value="Transcribed_RNA"/>
</dbReference>
<comment type="pathway">
    <text evidence="1">Protein modification; protein ubiquitination.</text>
</comment>
<dbReference type="InterPro" id="IPR001810">
    <property type="entry name" value="F-box_dom"/>
</dbReference>
<dbReference type="Gene3D" id="2.20.25.20">
    <property type="match status" value="1"/>
</dbReference>
<feature type="region of interest" description="Disordered" evidence="6">
    <location>
        <begin position="1"/>
        <end position="47"/>
    </location>
</feature>
<dbReference type="SUPFAM" id="SSF81383">
    <property type="entry name" value="F-box domain"/>
    <property type="match status" value="1"/>
</dbReference>
<dbReference type="GO" id="GO:0016567">
    <property type="term" value="P:protein ubiquitination"/>
    <property type="evidence" value="ECO:0007669"/>
    <property type="project" value="UniProtKB-UniPathway"/>
</dbReference>
<evidence type="ECO:0000256" key="2">
    <source>
        <dbReference type="ARBA" id="ARBA00022723"/>
    </source>
</evidence>
<evidence type="ECO:0000256" key="4">
    <source>
        <dbReference type="ARBA" id="ARBA00022786"/>
    </source>
</evidence>
<feature type="region of interest" description="Disordered" evidence="6">
    <location>
        <begin position="386"/>
        <end position="410"/>
    </location>
</feature>
<dbReference type="CDD" id="cd22086">
    <property type="entry name" value="F-box_EMI"/>
    <property type="match status" value="1"/>
</dbReference>
<dbReference type="PROSITE" id="PS51872">
    <property type="entry name" value="ZF_ZBR"/>
    <property type="match status" value="1"/>
</dbReference>
<name>A0A0A9XWU5_LYGHE</name>
<gene>
    <name evidence="8" type="primary">fbxo5</name>
    <name evidence="8" type="ORF">CM83_50793</name>
    <name evidence="10" type="ORF">g.39032</name>
</gene>
<keyword evidence="3" id="KW-0863">Zinc-finger</keyword>
<feature type="compositionally biased region" description="Polar residues" evidence="6">
    <location>
        <begin position="19"/>
        <end position="31"/>
    </location>
</feature>
<evidence type="ECO:0000256" key="3">
    <source>
        <dbReference type="ARBA" id="ARBA00022771"/>
    </source>
</evidence>
<dbReference type="EMBL" id="GBRD01011402">
    <property type="protein sequence ID" value="JAG54422.1"/>
    <property type="molecule type" value="Transcribed_RNA"/>
</dbReference>
<reference evidence="8" key="2">
    <citation type="submission" date="2014-07" db="EMBL/GenBank/DDBJ databases">
        <authorList>
            <person name="Hull J."/>
        </authorList>
    </citation>
    <scope>NUCLEOTIDE SEQUENCE</scope>
</reference>
<keyword evidence="5" id="KW-0862">Zinc</keyword>
<evidence type="ECO:0000256" key="6">
    <source>
        <dbReference type="SAM" id="MobiDB-lite"/>
    </source>
</evidence>
<organism evidence="8">
    <name type="scientific">Lygus hesperus</name>
    <name type="common">Western plant bug</name>
    <dbReference type="NCBI Taxonomy" id="30085"/>
    <lineage>
        <taxon>Eukaryota</taxon>
        <taxon>Metazoa</taxon>
        <taxon>Ecdysozoa</taxon>
        <taxon>Arthropoda</taxon>
        <taxon>Hexapoda</taxon>
        <taxon>Insecta</taxon>
        <taxon>Pterygota</taxon>
        <taxon>Neoptera</taxon>
        <taxon>Paraneoptera</taxon>
        <taxon>Hemiptera</taxon>
        <taxon>Heteroptera</taxon>
        <taxon>Panheteroptera</taxon>
        <taxon>Cimicomorpha</taxon>
        <taxon>Miridae</taxon>
        <taxon>Mirini</taxon>
        <taxon>Lygus</taxon>
    </lineage>
</organism>
<reference evidence="8" key="1">
    <citation type="journal article" date="2014" name="PLoS ONE">
        <title>Transcriptome-Based Identification of ABC Transporters in the Western Tarnished Plant Bug Lygus hesperus.</title>
        <authorList>
            <person name="Hull J.J."/>
            <person name="Chaney K."/>
            <person name="Geib S.M."/>
            <person name="Fabrick J.A."/>
            <person name="Brent C.S."/>
            <person name="Walsh D."/>
            <person name="Lavine L.C."/>
        </authorList>
    </citation>
    <scope>NUCLEOTIDE SEQUENCE</scope>
</reference>
<dbReference type="PANTHER" id="PTHR15493">
    <property type="entry name" value="F-BOX ONLY PROTEIN 5 AND 43"/>
    <property type="match status" value="1"/>
</dbReference>
<protein>
    <submittedName>
        <fullName evidence="8">F-box only protein 5</fullName>
    </submittedName>
</protein>
<dbReference type="PANTHER" id="PTHR15493:SF9">
    <property type="entry name" value="GH14043P"/>
    <property type="match status" value="1"/>
</dbReference>
<feature type="domain" description="ZBR-type" evidence="7">
    <location>
        <begin position="335"/>
        <end position="383"/>
    </location>
</feature>
<dbReference type="CDD" id="cd20348">
    <property type="entry name" value="BRcat_RBR_EMI"/>
    <property type="match status" value="1"/>
</dbReference>
<dbReference type="InterPro" id="IPR036047">
    <property type="entry name" value="F-box-like_dom_sf"/>
</dbReference>
<dbReference type="GO" id="GO:0007088">
    <property type="term" value="P:regulation of mitotic nuclear division"/>
    <property type="evidence" value="ECO:0007669"/>
    <property type="project" value="InterPro"/>
</dbReference>
<evidence type="ECO:0000313" key="8">
    <source>
        <dbReference type="EMBL" id="JAG21730.1"/>
    </source>
</evidence>
<sequence length="410" mass="45405">MSEFDKNGGYNSPMDVVFSWSTPQTGESSSSVKRKSEDDSGYISPCSAKLRPIQSTPYEGSSGFCGGALTPFVGGGGDAKKRLNVSKAPGDLDSNVATSESFSDFMETSLYSEPMDLGSSCLGHSQEDCKDSLCSNELSQALDVEFEMSLCEPSTPNYPPPKKVALSTIRRTPKKSTSPQKRLASSAPASQTLFYHKTHTFKRVRNFFGVEKVDFLSLLGVKSSHPSILSRILSYLSDTDLSNVTMVSKTWKNVCLADTAAKLRWQEYTSERKQNRENLPIRNNNIGKPKRQSLRDYNHSTPLVARQPTSPPVSPSKVRFHMFQKEARNLKENEVLMECPRCRRPSACSPSLRLGECKSVSCQWKFCTICKTEPHPRGSCLVLTPATPTTPTKRSGSIGTKQSRKNLRRL</sequence>
<proteinExistence type="predicted"/>
<dbReference type="AlphaFoldDB" id="A0A0A9XWU5"/>
<keyword evidence="4" id="KW-0833">Ubl conjugation pathway</keyword>
<evidence type="ECO:0000313" key="9">
    <source>
        <dbReference type="EMBL" id="JAG54422.1"/>
    </source>
</evidence>
<reference evidence="9" key="3">
    <citation type="submission" date="2014-09" db="EMBL/GenBank/DDBJ databases">
        <authorList>
            <person name="Magalhaes I.L.F."/>
            <person name="Oliveira U."/>
            <person name="Santos F.R."/>
            <person name="Vidigal T.H.D.A."/>
            <person name="Brescovit A.D."/>
            <person name="Santos A.J."/>
        </authorList>
    </citation>
    <scope>NUCLEOTIDE SEQUENCE</scope>
</reference>
<dbReference type="InterPro" id="IPR044064">
    <property type="entry name" value="ZF_ZBR"/>
</dbReference>
<dbReference type="Pfam" id="PF12937">
    <property type="entry name" value="F-box-like"/>
    <property type="match status" value="1"/>
</dbReference>
<dbReference type="EMBL" id="GBHO01021874">
    <property type="protein sequence ID" value="JAG21730.1"/>
    <property type="molecule type" value="Transcribed_RNA"/>
</dbReference>
<dbReference type="GO" id="GO:0008270">
    <property type="term" value="F:zinc ion binding"/>
    <property type="evidence" value="ECO:0007669"/>
    <property type="project" value="UniProtKB-KW"/>
</dbReference>
<evidence type="ECO:0000313" key="10">
    <source>
        <dbReference type="EMBL" id="JAQ11015.1"/>
    </source>
</evidence>
<keyword evidence="2" id="KW-0479">Metal-binding</keyword>
<dbReference type="Gene3D" id="1.20.1280.50">
    <property type="match status" value="1"/>
</dbReference>
<dbReference type="GO" id="GO:0045835">
    <property type="term" value="P:negative regulation of meiotic nuclear division"/>
    <property type="evidence" value="ECO:0007669"/>
    <property type="project" value="InterPro"/>
</dbReference>
<reference evidence="10" key="4">
    <citation type="journal article" date="2016" name="Gigascience">
        <title>De novo construction of an expanded transcriptome assembly for the western tarnished plant bug, Lygus hesperus.</title>
        <authorList>
            <person name="Tassone E.E."/>
            <person name="Geib S.M."/>
            <person name="Hall B."/>
            <person name="Fabrick J.A."/>
            <person name="Brent C.S."/>
            <person name="Hull J.J."/>
        </authorList>
    </citation>
    <scope>NUCLEOTIDE SEQUENCE</scope>
</reference>
<evidence type="ECO:0000256" key="1">
    <source>
        <dbReference type="ARBA" id="ARBA00004906"/>
    </source>
</evidence>
<dbReference type="GO" id="GO:0005634">
    <property type="term" value="C:nucleus"/>
    <property type="evidence" value="ECO:0007669"/>
    <property type="project" value="TreeGrafter"/>
</dbReference>
<dbReference type="UniPathway" id="UPA00143"/>
<evidence type="ECO:0000259" key="7">
    <source>
        <dbReference type="PROSITE" id="PS51872"/>
    </source>
</evidence>
<evidence type="ECO:0000256" key="5">
    <source>
        <dbReference type="ARBA" id="ARBA00022833"/>
    </source>
</evidence>
<dbReference type="InterPro" id="IPR047147">
    <property type="entry name" value="FBX5_43"/>
</dbReference>
<accession>A0A0A9XWU5</accession>